<evidence type="ECO:0000313" key="1">
    <source>
        <dbReference type="EMBL" id="KUG04810.1"/>
    </source>
</evidence>
<proteinExistence type="predicted"/>
<accession>A0A0W8E836</accession>
<gene>
    <name evidence="1" type="ORF">ASZ90_017778</name>
</gene>
<name>A0A0W8E836_9ZZZZ</name>
<sequence length="50" mass="5167">MKIIKSLIAVLVIISLTAVCFKLVPGSTASIKDVQGQVIPGSITSLEKVG</sequence>
<reference evidence="1" key="1">
    <citation type="journal article" date="2015" name="Proc. Natl. Acad. Sci. U.S.A.">
        <title>Networks of energetic and metabolic interactions define dynamics in microbial communities.</title>
        <authorList>
            <person name="Embree M."/>
            <person name="Liu J.K."/>
            <person name="Al-Bassam M.M."/>
            <person name="Zengler K."/>
        </authorList>
    </citation>
    <scope>NUCLEOTIDE SEQUENCE</scope>
</reference>
<comment type="caution">
    <text evidence="1">The sequence shown here is derived from an EMBL/GenBank/DDBJ whole genome shotgun (WGS) entry which is preliminary data.</text>
</comment>
<protein>
    <submittedName>
        <fullName evidence="1">Uncharacterized protein</fullName>
    </submittedName>
</protein>
<dbReference type="AlphaFoldDB" id="A0A0W8E836"/>
<dbReference type="EMBL" id="LNQE01001838">
    <property type="protein sequence ID" value="KUG04810.1"/>
    <property type="molecule type" value="Genomic_DNA"/>
</dbReference>
<organism evidence="1">
    <name type="scientific">hydrocarbon metagenome</name>
    <dbReference type="NCBI Taxonomy" id="938273"/>
    <lineage>
        <taxon>unclassified sequences</taxon>
        <taxon>metagenomes</taxon>
        <taxon>ecological metagenomes</taxon>
    </lineage>
</organism>